<feature type="transmembrane region" description="Helical" evidence="2">
    <location>
        <begin position="195"/>
        <end position="213"/>
    </location>
</feature>
<dbReference type="InterPro" id="IPR053160">
    <property type="entry name" value="MFS_DHA3_Transporter"/>
</dbReference>
<proteinExistence type="predicted"/>
<dbReference type="SUPFAM" id="SSF103473">
    <property type="entry name" value="MFS general substrate transporter"/>
    <property type="match status" value="1"/>
</dbReference>
<dbReference type="EMBL" id="LNQL01000002">
    <property type="protein sequence ID" value="KSU49286.1"/>
    <property type="molecule type" value="Genomic_DNA"/>
</dbReference>
<protein>
    <recommendedName>
        <fullName evidence="5">MFS transporter</fullName>
    </recommendedName>
</protein>
<keyword evidence="2" id="KW-0472">Membrane</keyword>
<evidence type="ECO:0000313" key="4">
    <source>
        <dbReference type="Proteomes" id="UP000053797"/>
    </source>
</evidence>
<gene>
    <name evidence="3" type="ORF">AS033_07925</name>
</gene>
<dbReference type="InterPro" id="IPR011701">
    <property type="entry name" value="MFS"/>
</dbReference>
<feature type="transmembrane region" description="Helical" evidence="2">
    <location>
        <begin position="154"/>
        <end position="174"/>
    </location>
</feature>
<feature type="transmembrane region" description="Helical" evidence="2">
    <location>
        <begin position="125"/>
        <end position="148"/>
    </location>
</feature>
<sequence>MLWILIEASSSFIPAYVIERFYWEDRGMSIADVVIAEIVFAWVMLIGEVPFGLLSDRWGRKPFILAGFVCEWLSFTVLLEAYSLPAFLLAMVLAGIGGAALSGALEAHVYETLRMQRIEERFELVWRLISIGGLLTSGLAALVGSYAVRSVDLFWHYHVSWWVLLGTVLLTFFLKEASREQDGETSSLKTLLNGFSFRRVYVRILCLVLLYGATIDFVDEFWQLYLRDQTIPMIHFGFVFVLFQIMQATGASLSQFRSPVGWAMIYIVCLAGLSVASPLISIVLLGILYLCYGWAEPYVTTVIQEVAPESGRATFTSLISVIERLAVLGTGTLFVFVERVFSLQMTYVALGLVSLMLLLLYSVTRTRQN</sequence>
<dbReference type="PANTHER" id="PTHR23530:SF1">
    <property type="entry name" value="PERMEASE, MAJOR FACILITATOR SUPERFAMILY-RELATED"/>
    <property type="match status" value="1"/>
</dbReference>
<feature type="transmembrane region" description="Helical" evidence="2">
    <location>
        <begin position="344"/>
        <end position="363"/>
    </location>
</feature>
<evidence type="ECO:0008006" key="5">
    <source>
        <dbReference type="Google" id="ProtNLM"/>
    </source>
</evidence>
<dbReference type="PANTHER" id="PTHR23530">
    <property type="entry name" value="TRANSPORT PROTEIN-RELATED"/>
    <property type="match status" value="1"/>
</dbReference>
<feature type="transmembrane region" description="Helical" evidence="2">
    <location>
        <begin position="30"/>
        <end position="51"/>
    </location>
</feature>
<dbReference type="RefSeq" id="WP_058265140.1">
    <property type="nucleotide sequence ID" value="NZ_FMYN01000002.1"/>
</dbReference>
<name>A0A0V8GGP1_9BACL</name>
<evidence type="ECO:0000256" key="2">
    <source>
        <dbReference type="SAM" id="Phobius"/>
    </source>
</evidence>
<feature type="transmembrane region" description="Helical" evidence="2">
    <location>
        <begin position="265"/>
        <end position="295"/>
    </location>
</feature>
<dbReference type="GO" id="GO:0022857">
    <property type="term" value="F:transmembrane transporter activity"/>
    <property type="evidence" value="ECO:0007669"/>
    <property type="project" value="InterPro"/>
</dbReference>
<keyword evidence="2" id="KW-1133">Transmembrane helix</keyword>
<dbReference type="Gene3D" id="1.20.1250.20">
    <property type="entry name" value="MFS general substrate transporter like domains"/>
    <property type="match status" value="1"/>
</dbReference>
<dbReference type="Proteomes" id="UP000053797">
    <property type="component" value="Unassembled WGS sequence"/>
</dbReference>
<comment type="caution">
    <text evidence="3">The sequence shown here is derived from an EMBL/GenBank/DDBJ whole genome shotgun (WGS) entry which is preliminary data.</text>
</comment>
<comment type="subcellular location">
    <subcellularLocation>
        <location evidence="1">Cell membrane</location>
        <topology evidence="1">Multi-pass membrane protein</topology>
    </subcellularLocation>
</comment>
<accession>A0A0V8GGP1</accession>
<feature type="transmembrane region" description="Helical" evidence="2">
    <location>
        <begin position="233"/>
        <end position="253"/>
    </location>
</feature>
<keyword evidence="2" id="KW-0812">Transmembrane</keyword>
<organism evidence="3 4">
    <name type="scientific">Exiguobacterium indicum</name>
    <dbReference type="NCBI Taxonomy" id="296995"/>
    <lineage>
        <taxon>Bacteria</taxon>
        <taxon>Bacillati</taxon>
        <taxon>Bacillota</taxon>
        <taxon>Bacilli</taxon>
        <taxon>Bacillales</taxon>
        <taxon>Bacillales Family XII. Incertae Sedis</taxon>
        <taxon>Exiguobacterium</taxon>
    </lineage>
</organism>
<dbReference type="OrthoDB" id="9816124at2"/>
<feature type="transmembrane region" description="Helical" evidence="2">
    <location>
        <begin position="87"/>
        <end position="105"/>
    </location>
</feature>
<dbReference type="AlphaFoldDB" id="A0A0V8GGP1"/>
<evidence type="ECO:0000313" key="3">
    <source>
        <dbReference type="EMBL" id="KSU49286.1"/>
    </source>
</evidence>
<dbReference type="InterPro" id="IPR036259">
    <property type="entry name" value="MFS_trans_sf"/>
</dbReference>
<reference evidence="3 4" key="1">
    <citation type="journal article" date="2015" name="Int. J. Syst. Evol. Microbiol.">
        <title>Exiguobacterium enclense sp. nov., isolated from sediment.</title>
        <authorList>
            <person name="Dastager S.G."/>
            <person name="Mawlankar R."/>
            <person name="Sonalkar V.V."/>
            <person name="Thorat M.N."/>
            <person name="Mual P."/>
            <person name="Verma A."/>
            <person name="Krishnamurthi S."/>
            <person name="Tang S.K."/>
            <person name="Li W.J."/>
        </authorList>
    </citation>
    <scope>NUCLEOTIDE SEQUENCE [LARGE SCALE GENOMIC DNA]</scope>
    <source>
        <strain evidence="3 4">NIO-1109</strain>
    </source>
</reference>
<evidence type="ECO:0000256" key="1">
    <source>
        <dbReference type="ARBA" id="ARBA00004651"/>
    </source>
</evidence>
<dbReference type="Pfam" id="PF07690">
    <property type="entry name" value="MFS_1"/>
    <property type="match status" value="1"/>
</dbReference>
<dbReference type="GO" id="GO:0005886">
    <property type="term" value="C:plasma membrane"/>
    <property type="evidence" value="ECO:0007669"/>
    <property type="project" value="UniProtKB-SubCell"/>
</dbReference>
<feature type="transmembrane region" description="Helical" evidence="2">
    <location>
        <begin position="63"/>
        <end position="81"/>
    </location>
</feature>